<dbReference type="VEuPathDB" id="VectorBase:MDOA001965"/>
<dbReference type="KEGG" id="mde:101898058"/>
<dbReference type="EnsemblMetazoa" id="MDOA001965-RB">
    <property type="protein sequence ID" value="MDOA001965-PB"/>
    <property type="gene ID" value="MDOA001965"/>
</dbReference>
<protein>
    <submittedName>
        <fullName evidence="5">Coilin</fullName>
    </submittedName>
</protein>
<feature type="compositionally biased region" description="Basic and acidic residues" evidence="1">
    <location>
        <begin position="93"/>
        <end position="105"/>
    </location>
</feature>
<feature type="region of interest" description="Disordered" evidence="1">
    <location>
        <begin position="84"/>
        <end position="120"/>
    </location>
</feature>
<feature type="compositionally biased region" description="Polar residues" evidence="1">
    <location>
        <begin position="326"/>
        <end position="338"/>
    </location>
</feature>
<dbReference type="GeneID" id="101898058"/>
<dbReference type="InterPro" id="IPR031722">
    <property type="entry name" value="Coilin_N"/>
</dbReference>
<organism evidence="3">
    <name type="scientific">Musca domestica</name>
    <name type="common">House fly</name>
    <dbReference type="NCBI Taxonomy" id="7370"/>
    <lineage>
        <taxon>Eukaryota</taxon>
        <taxon>Metazoa</taxon>
        <taxon>Ecdysozoa</taxon>
        <taxon>Arthropoda</taxon>
        <taxon>Hexapoda</taxon>
        <taxon>Insecta</taxon>
        <taxon>Pterygota</taxon>
        <taxon>Neoptera</taxon>
        <taxon>Endopterygota</taxon>
        <taxon>Diptera</taxon>
        <taxon>Brachycera</taxon>
        <taxon>Muscomorpha</taxon>
        <taxon>Muscoidea</taxon>
        <taxon>Muscidae</taxon>
        <taxon>Musca</taxon>
    </lineage>
</organism>
<feature type="compositionally biased region" description="Low complexity" evidence="1">
    <location>
        <begin position="218"/>
        <end position="227"/>
    </location>
</feature>
<dbReference type="VEuPathDB" id="VectorBase:MDOMA2_009817"/>
<dbReference type="RefSeq" id="XP_011294584.1">
    <property type="nucleotide sequence ID" value="XM_011296282.2"/>
</dbReference>
<evidence type="ECO:0000313" key="4">
    <source>
        <dbReference type="Proteomes" id="UP001652621"/>
    </source>
</evidence>
<proteinExistence type="predicted"/>
<feature type="region of interest" description="Disordered" evidence="1">
    <location>
        <begin position="162"/>
        <end position="235"/>
    </location>
</feature>
<feature type="compositionally biased region" description="Polar residues" evidence="1">
    <location>
        <begin position="168"/>
        <end position="178"/>
    </location>
</feature>
<reference evidence="3" key="1">
    <citation type="submission" date="2020-05" db="UniProtKB">
        <authorList>
            <consortium name="EnsemblMetazoa"/>
        </authorList>
    </citation>
    <scope>IDENTIFICATION</scope>
    <source>
        <strain evidence="3">Aabys</strain>
    </source>
</reference>
<feature type="compositionally biased region" description="Polar residues" evidence="1">
    <location>
        <begin position="268"/>
        <end position="299"/>
    </location>
</feature>
<feature type="region of interest" description="Disordered" evidence="1">
    <location>
        <begin position="250"/>
        <end position="342"/>
    </location>
</feature>
<accession>A0A1I8M772</accession>
<dbReference type="OrthoDB" id="74813at2759"/>
<feature type="domain" description="Coilin N-terminal" evidence="2">
    <location>
        <begin position="8"/>
        <end position="111"/>
    </location>
</feature>
<name>A0A1I8M772_MUSDO</name>
<keyword evidence="4" id="KW-1185">Reference proteome</keyword>
<reference evidence="5" key="2">
    <citation type="submission" date="2025-04" db="UniProtKB">
        <authorList>
            <consortium name="RefSeq"/>
        </authorList>
    </citation>
    <scope>IDENTIFICATION</scope>
    <source>
        <strain evidence="5">Aabys</strain>
    </source>
</reference>
<dbReference type="Pfam" id="PF15862">
    <property type="entry name" value="Coilin_N"/>
    <property type="match status" value="1"/>
</dbReference>
<gene>
    <name evidence="3" type="primary">101898058</name>
    <name evidence="5" type="synonym">LOC101898058</name>
</gene>
<feature type="compositionally biased region" description="Polar residues" evidence="1">
    <location>
        <begin position="306"/>
        <end position="318"/>
    </location>
</feature>
<dbReference type="Proteomes" id="UP001652621">
    <property type="component" value="Unplaced"/>
</dbReference>
<sequence length="695" mass="78601">MSKFSIKIDLSTFFEDERQMVLLMVDTSVWTHVKCLQKRVESLFEVDSVRFLNEGCFLHPNEPIEILKFCKELKAFVPKESLEKRKSRKSAKHKESCSGKEEIAHSDSANDQSGALEPQDCVDVKKKRKYRSLGDFNTSTPNNCSKRVKNCIAINATIREDERRVNKSSEITSTSNEQMPPPSTVSSKSSRKSKKSKQASISIVENSGLDKDADDDTMSSNDDTTITNQGPNISKNISVMVDNQVEQVIDKHETSEIRKRKQKELKSLTENSMDKSSPPARNSNLPSSTFINNSIQSNKPPKRSSKNPFRNSKSSNSRHLFFNESGEISTTTNTTVNVQEKENKNPPINIVFRCQMESMDTKIPRILHIKNKNMKECSKSKKKTIEIQENILIQAVDVVRKSVTSKNILEEANDTEMGSRPNNQTMADNSIVQDEDESVVDSNNSIGTTDHKSKEVYVSKISNGNGVLQEITTTNNDREVSEMEITNIEDACEMKEDDNSDSKYNNESSILSVDCVDLSTEEDDASTIQNSKKVVEDLCISDTSDVEEVIDLNETDDVNKSQTFSNKTVERKSSTFNRSSSTSSIVKISQIISWCKDTKEMPNVGDIMIFKIPFTNRHGNPDCTKFLAGKAERIQHRTKTIKFLILDGHSELHFVSNQYLNNYLDNSMCDEKFVQIKFNEMIQPRLLPKNKQSLL</sequence>
<dbReference type="STRING" id="7370.A0A1I8M772"/>
<evidence type="ECO:0000256" key="1">
    <source>
        <dbReference type="SAM" id="MobiDB-lite"/>
    </source>
</evidence>
<evidence type="ECO:0000313" key="5">
    <source>
        <dbReference type="RefSeq" id="XP_011294584.1"/>
    </source>
</evidence>
<evidence type="ECO:0000313" key="3">
    <source>
        <dbReference type="EnsemblMetazoa" id="MDOA001965-PB"/>
    </source>
</evidence>
<evidence type="ECO:0000259" key="2">
    <source>
        <dbReference type="Pfam" id="PF15862"/>
    </source>
</evidence>
<dbReference type="eggNOG" id="ENOG502SF1H">
    <property type="taxonomic scope" value="Eukaryota"/>
</dbReference>
<dbReference type="AlphaFoldDB" id="A0A1I8M772"/>